<dbReference type="GO" id="GO:0005634">
    <property type="term" value="C:nucleus"/>
    <property type="evidence" value="ECO:0007669"/>
    <property type="project" value="TreeGrafter"/>
</dbReference>
<dbReference type="AlphaFoldDB" id="A0A9P6UU75"/>
<dbReference type="InterPro" id="IPR007991">
    <property type="entry name" value="RNA_pol_I_trans_ini_fac_RRN3"/>
</dbReference>
<dbReference type="PANTHER" id="PTHR12790:SF0">
    <property type="entry name" value="RNA POLYMERASE I-SPECIFIC TRANSCRIPTION INITIATION FACTOR RRN3-RELATED"/>
    <property type="match status" value="1"/>
</dbReference>
<dbReference type="EMBL" id="JAAAIP010000325">
    <property type="protein sequence ID" value="KAG0319399.1"/>
    <property type="molecule type" value="Genomic_DNA"/>
</dbReference>
<feature type="compositionally biased region" description="Acidic residues" evidence="2">
    <location>
        <begin position="599"/>
        <end position="648"/>
    </location>
</feature>
<dbReference type="PANTHER" id="PTHR12790">
    <property type="entry name" value="TRANSCRIPTION INITIATION FACTOR IA RRN3"/>
    <property type="match status" value="1"/>
</dbReference>
<dbReference type="GO" id="GO:0001181">
    <property type="term" value="F:RNA polymerase I general transcription initiation factor activity"/>
    <property type="evidence" value="ECO:0007669"/>
    <property type="project" value="InterPro"/>
</dbReference>
<comment type="similarity">
    <text evidence="1">Belongs to the RRN3 family.</text>
</comment>
<feature type="compositionally biased region" description="Gly residues" evidence="2">
    <location>
        <begin position="553"/>
        <end position="564"/>
    </location>
</feature>
<feature type="region of interest" description="Disordered" evidence="2">
    <location>
        <begin position="242"/>
        <end position="268"/>
    </location>
</feature>
<accession>A0A9P6UU75</accession>
<sequence length="679" mass="76321">MASTHQVSDFERLRQGQVMMTTYISSAIREKKKGNPVPFEELITQLTVSKPAPLTPAKLLQWIQAMSQCISLLDKSCTALIDAMLQIDWIIQDDVFVQYYLVFLGNVVSAHAFYVVPVQSMLVKKLTTRYRPSFVEGGPEISREQQYERAHKALKYILDLIPTGPTSLFPLLAAEFPHKRESFVAHVVYVKNILRVLNYAPVLRTQILGVVVDKIIQIDVEIQVELEELEDSDTEVVYDFDAGDENEEEEEDNDDDSDDGSDSDSDSVDAPVAILDIKEMTRKLDGVLFLVFSYLEAYVDSCKHLPSELGQPPAPIQELFLTLLSIFMKTILQTFKSRHTQFLLFYFISLSPQFSDYFLGALGQQILDRSQPHVARVAAAAYMSSFVARAKYLDVRQVGMVVEMLGGFALQTVETIDTGSNVMPDPERYAVFYAAVQALLYIFCFRWKVLVVGGASKAQSNRDDFDSAGMIVGSMDGPSESSAEAASGTRQWHAGLASLQRIVTSRLNPLKICSNNVVKQFARLSNTLDFMYIYPILEQNKKIFVPRMPSNGSGSGANGGGSQGQGNSTVLPHELETFFPFDPYRLRQSAPFMREIYQEWEDDEDEEDEDEDEEDEYDEYDEDGEDAEGEYADEDDDEDAGRDEDAIEEALMNKSIMAMSISPSPAHFLVQGMSELQRK</sequence>
<organism evidence="3 4">
    <name type="scientific">Dissophora globulifera</name>
    <dbReference type="NCBI Taxonomy" id="979702"/>
    <lineage>
        <taxon>Eukaryota</taxon>
        <taxon>Fungi</taxon>
        <taxon>Fungi incertae sedis</taxon>
        <taxon>Mucoromycota</taxon>
        <taxon>Mortierellomycotina</taxon>
        <taxon>Mortierellomycetes</taxon>
        <taxon>Mortierellales</taxon>
        <taxon>Mortierellaceae</taxon>
        <taxon>Dissophora</taxon>
    </lineage>
</organism>
<reference evidence="3" key="1">
    <citation type="journal article" date="2020" name="Fungal Divers.">
        <title>Resolving the Mortierellaceae phylogeny through synthesis of multi-gene phylogenetics and phylogenomics.</title>
        <authorList>
            <person name="Vandepol N."/>
            <person name="Liber J."/>
            <person name="Desiro A."/>
            <person name="Na H."/>
            <person name="Kennedy M."/>
            <person name="Barry K."/>
            <person name="Grigoriev I.V."/>
            <person name="Miller A.N."/>
            <person name="O'Donnell K."/>
            <person name="Stajich J.E."/>
            <person name="Bonito G."/>
        </authorList>
    </citation>
    <scope>NUCLEOTIDE SEQUENCE</scope>
    <source>
        <strain evidence="3">REB-010B</strain>
    </source>
</reference>
<keyword evidence="4" id="KW-1185">Reference proteome</keyword>
<name>A0A9P6UU75_9FUNG</name>
<evidence type="ECO:0000256" key="1">
    <source>
        <dbReference type="ARBA" id="ARBA00010098"/>
    </source>
</evidence>
<feature type="region of interest" description="Disordered" evidence="2">
    <location>
        <begin position="547"/>
        <end position="569"/>
    </location>
</feature>
<dbReference type="Proteomes" id="UP000738325">
    <property type="component" value="Unassembled WGS sequence"/>
</dbReference>
<evidence type="ECO:0000256" key="2">
    <source>
        <dbReference type="SAM" id="MobiDB-lite"/>
    </source>
</evidence>
<dbReference type="GO" id="GO:0001042">
    <property type="term" value="F:RNA polymerase I core binding"/>
    <property type="evidence" value="ECO:0007669"/>
    <property type="project" value="TreeGrafter"/>
</dbReference>
<dbReference type="OrthoDB" id="26970at2759"/>
<dbReference type="GO" id="GO:0006361">
    <property type="term" value="P:transcription initiation at RNA polymerase I promoter"/>
    <property type="evidence" value="ECO:0007669"/>
    <property type="project" value="InterPro"/>
</dbReference>
<evidence type="ECO:0000313" key="4">
    <source>
        <dbReference type="Proteomes" id="UP000738325"/>
    </source>
</evidence>
<dbReference type="Pfam" id="PF05327">
    <property type="entry name" value="RRN3"/>
    <property type="match status" value="1"/>
</dbReference>
<gene>
    <name evidence="3" type="ORF">BGZ99_005132</name>
</gene>
<evidence type="ECO:0008006" key="5">
    <source>
        <dbReference type="Google" id="ProtNLM"/>
    </source>
</evidence>
<comment type="caution">
    <text evidence="3">The sequence shown here is derived from an EMBL/GenBank/DDBJ whole genome shotgun (WGS) entry which is preliminary data.</text>
</comment>
<feature type="region of interest" description="Disordered" evidence="2">
    <location>
        <begin position="599"/>
        <end position="651"/>
    </location>
</feature>
<proteinExistence type="inferred from homology"/>
<protein>
    <recommendedName>
        <fullName evidence="5">RNA polymerase I-specific transcription initiation factor RRN3</fullName>
    </recommendedName>
</protein>
<evidence type="ECO:0000313" key="3">
    <source>
        <dbReference type="EMBL" id="KAG0319399.1"/>
    </source>
</evidence>
<feature type="compositionally biased region" description="Acidic residues" evidence="2">
    <location>
        <begin position="242"/>
        <end position="267"/>
    </location>
</feature>